<sequence>MLTKILNYLFLKIKKNGLLFALIALMIITGILNPRFATASNFINILRQSAINVLLAAGTVFVISHGEIDLSIGSVLALAGVIAAGMAVKYSTLFGIFLALVYGITVGFFNGCIVNYILLPSFMVTLATMTIMRGFSYVYTQGVAITGLPQSFVYLGNGKIGPIPVIIIFALVIIIFLDILLRQTKFGRYTRAIGDNREAARLTGIQVKKHSILVFILNGLLASIAGILLTSRIISGHPGVGSGYELNAIAAVVIGGGSLKGGVGSVYGATLGAFFMTTLSNALNLLNVSSFWQMIIVGLVIIIAISTERFRK</sequence>
<feature type="transmembrane region" description="Helical" evidence="6">
    <location>
        <begin position="94"/>
        <end position="118"/>
    </location>
</feature>
<keyword evidence="3 6" id="KW-0812">Transmembrane</keyword>
<dbReference type="PANTHER" id="PTHR32196:SF72">
    <property type="entry name" value="RIBOSE IMPORT PERMEASE PROTEIN RBSC"/>
    <property type="match status" value="1"/>
</dbReference>
<evidence type="ECO:0000256" key="6">
    <source>
        <dbReference type="SAM" id="Phobius"/>
    </source>
</evidence>
<dbReference type="PANTHER" id="PTHR32196">
    <property type="entry name" value="ABC TRANSPORTER PERMEASE PROTEIN YPHD-RELATED-RELATED"/>
    <property type="match status" value="1"/>
</dbReference>
<name>A0A1F5A946_9BACT</name>
<dbReference type="Pfam" id="PF02653">
    <property type="entry name" value="BPD_transp_2"/>
    <property type="match status" value="1"/>
</dbReference>
<comment type="caution">
    <text evidence="7">The sequence shown here is derived from an EMBL/GenBank/DDBJ whole genome shotgun (WGS) entry which is preliminary data.</text>
</comment>
<evidence type="ECO:0000256" key="3">
    <source>
        <dbReference type="ARBA" id="ARBA00022692"/>
    </source>
</evidence>
<keyword evidence="4 6" id="KW-1133">Transmembrane helix</keyword>
<evidence type="ECO:0000256" key="1">
    <source>
        <dbReference type="ARBA" id="ARBA00004651"/>
    </source>
</evidence>
<proteinExistence type="predicted"/>
<feature type="transmembrane region" description="Helical" evidence="6">
    <location>
        <begin position="130"/>
        <end position="148"/>
    </location>
</feature>
<organism evidence="7 8">
    <name type="scientific">Candidatus Sediminicultor quintus</name>
    <dbReference type="NCBI Taxonomy" id="1797291"/>
    <lineage>
        <taxon>Bacteria</taxon>
        <taxon>Pseudomonadati</taxon>
        <taxon>Atribacterota</taxon>
        <taxon>Candidatus Phoenicimicrobiia</taxon>
        <taxon>Candidatus Pheonicimicrobiales</taxon>
        <taxon>Candidatus Phoenicimicrobiaceae</taxon>
        <taxon>Candidatus Sediminicultor</taxon>
    </lineage>
</organism>
<feature type="transmembrane region" description="Helical" evidence="6">
    <location>
        <begin position="16"/>
        <end position="33"/>
    </location>
</feature>
<evidence type="ECO:0000256" key="5">
    <source>
        <dbReference type="ARBA" id="ARBA00023136"/>
    </source>
</evidence>
<evidence type="ECO:0000313" key="8">
    <source>
        <dbReference type="Proteomes" id="UP000177701"/>
    </source>
</evidence>
<comment type="subcellular location">
    <subcellularLocation>
        <location evidence="1">Cell membrane</location>
        <topology evidence="1">Multi-pass membrane protein</topology>
    </subcellularLocation>
</comment>
<dbReference type="GO" id="GO:0022857">
    <property type="term" value="F:transmembrane transporter activity"/>
    <property type="evidence" value="ECO:0007669"/>
    <property type="project" value="InterPro"/>
</dbReference>
<evidence type="ECO:0000256" key="4">
    <source>
        <dbReference type="ARBA" id="ARBA00022989"/>
    </source>
</evidence>
<gene>
    <name evidence="7" type="ORF">A2V47_02210</name>
</gene>
<keyword evidence="5 6" id="KW-0472">Membrane</keyword>
<feature type="transmembrane region" description="Helical" evidence="6">
    <location>
        <begin position="285"/>
        <end position="305"/>
    </location>
</feature>
<feature type="transmembrane region" description="Helical" evidence="6">
    <location>
        <begin position="160"/>
        <end position="181"/>
    </location>
</feature>
<evidence type="ECO:0000256" key="2">
    <source>
        <dbReference type="ARBA" id="ARBA00022475"/>
    </source>
</evidence>
<protein>
    <recommendedName>
        <fullName evidence="9">ABC transporter permease</fullName>
    </recommendedName>
</protein>
<feature type="transmembrane region" description="Helical" evidence="6">
    <location>
        <begin position="212"/>
        <end position="234"/>
    </location>
</feature>
<dbReference type="AlphaFoldDB" id="A0A1F5A946"/>
<accession>A0A1F5A946</accession>
<evidence type="ECO:0000313" key="7">
    <source>
        <dbReference type="EMBL" id="OGD15089.1"/>
    </source>
</evidence>
<dbReference type="Proteomes" id="UP000177701">
    <property type="component" value="Unassembled WGS sequence"/>
</dbReference>
<feature type="transmembrane region" description="Helical" evidence="6">
    <location>
        <begin position="45"/>
        <end position="63"/>
    </location>
</feature>
<dbReference type="InterPro" id="IPR001851">
    <property type="entry name" value="ABC_transp_permease"/>
</dbReference>
<dbReference type="CDD" id="cd06579">
    <property type="entry name" value="TM_PBP1_transp_AraH_like"/>
    <property type="match status" value="1"/>
</dbReference>
<dbReference type="STRING" id="1797291.A2V47_02210"/>
<reference evidence="7 8" key="1">
    <citation type="journal article" date="2016" name="Nat. Commun.">
        <title>Thousands of microbial genomes shed light on interconnected biogeochemical processes in an aquifer system.</title>
        <authorList>
            <person name="Anantharaman K."/>
            <person name="Brown C.T."/>
            <person name="Hug L.A."/>
            <person name="Sharon I."/>
            <person name="Castelle C.J."/>
            <person name="Probst A.J."/>
            <person name="Thomas B.C."/>
            <person name="Singh A."/>
            <person name="Wilkins M.J."/>
            <person name="Karaoz U."/>
            <person name="Brodie E.L."/>
            <person name="Williams K.H."/>
            <person name="Hubbard S.S."/>
            <person name="Banfield J.F."/>
        </authorList>
    </citation>
    <scope>NUCLEOTIDE SEQUENCE [LARGE SCALE GENOMIC DNA]</scope>
</reference>
<keyword evidence="2" id="KW-1003">Cell membrane</keyword>
<evidence type="ECO:0008006" key="9">
    <source>
        <dbReference type="Google" id="ProtNLM"/>
    </source>
</evidence>
<dbReference type="GO" id="GO:0005886">
    <property type="term" value="C:plasma membrane"/>
    <property type="evidence" value="ECO:0007669"/>
    <property type="project" value="UniProtKB-SubCell"/>
</dbReference>
<dbReference type="EMBL" id="MEYH01000068">
    <property type="protein sequence ID" value="OGD15089.1"/>
    <property type="molecule type" value="Genomic_DNA"/>
</dbReference>
<feature type="transmembrane region" description="Helical" evidence="6">
    <location>
        <begin position="70"/>
        <end position="88"/>
    </location>
</feature>